<feature type="region of interest" description="Disordered" evidence="1">
    <location>
        <begin position="260"/>
        <end position="296"/>
    </location>
</feature>
<proteinExistence type="predicted"/>
<accession>A0ABS9M9S4</accession>
<protein>
    <submittedName>
        <fullName evidence="2">Uncharacterized protein</fullName>
    </submittedName>
</protein>
<evidence type="ECO:0000313" key="2">
    <source>
        <dbReference type="EMBL" id="MCG4527528.1"/>
    </source>
</evidence>
<reference evidence="2 3" key="1">
    <citation type="submission" date="2022-01" db="EMBL/GenBank/DDBJ databases">
        <title>Collection of gut derived symbiotic bacterial strains cultured from healthy donors.</title>
        <authorList>
            <person name="Lin H."/>
            <person name="Kohout C."/>
            <person name="Waligurski E."/>
            <person name="Pamer E.G."/>
        </authorList>
    </citation>
    <scope>NUCLEOTIDE SEQUENCE [LARGE SCALE GENOMIC DNA]</scope>
    <source>
        <strain evidence="2 3">DFI.3.7</strain>
    </source>
</reference>
<gene>
    <name evidence="2" type="ORF">L0P79_10615</name>
</gene>
<name>A0ABS9M9S4_9FIRM</name>
<sequence>MKITPITDYKEFYRTKDLPGCDKDILLAEVTDKGNPEILSFLPDADPERMVVQSSELCNHIIYYNMRQLLKLPTLGIIDQKQKYCSIYNSPSVMRNFFKGGAVKMITYRTVAETVILYGLTAEELRTISRWCCTFSMEEKNSRPLDFCDLTSFYNKKALSRLIGEYIDPATSGIFPPRILKGMEYPTYADFLHVFRSAGYDPYEALCIFAHRKVSSLEKLGAAGPMLNAFELEYLDDSAPSPAPQPAAEIPKAERKILDESAEAPKPKNKPATKEKDNPAEVELHKEPDAAEPPLASKNVENAFAELLNKAILPMTKKGPCHLVENIRALREGTPGAENAELFDALLLSSGCSNLDVFNYLARISVSYKVPLYALFYYQIIPGRFPPRKKFTAIEYKLGEIEKVVNRGINVPMTVTDGNLFECIAARSATFFNSNRFGEAWSDSNPELIALVKKKNMTPQMQLILRTDRQNVEPDRPEVKDTVPVEEPKDAPIVTEQTAPVTESSDKPAEKEIAMTVNLVVRICRPCAADAWENDNPDKTKPGFFWDGATEEELKAAQRCVDEMLTDGRFSLPSLKDRMSWVLKHPFKAKVSISGNGIRANIEIS</sequence>
<organism evidence="2 3">
    <name type="scientific">Intestinimonas massiliensis</name>
    <name type="common">ex Afouda et al. 2020</name>
    <dbReference type="NCBI Taxonomy" id="1673721"/>
    <lineage>
        <taxon>Bacteria</taxon>
        <taxon>Bacillati</taxon>
        <taxon>Bacillota</taxon>
        <taxon>Clostridia</taxon>
        <taxon>Eubacteriales</taxon>
        <taxon>Intestinimonas</taxon>
    </lineage>
</organism>
<dbReference type="EMBL" id="JAKNJB010000017">
    <property type="protein sequence ID" value="MCG4527528.1"/>
    <property type="molecule type" value="Genomic_DNA"/>
</dbReference>
<dbReference type="RefSeq" id="WP_238074193.1">
    <property type="nucleotide sequence ID" value="NZ_JAKNJB010000017.1"/>
</dbReference>
<comment type="caution">
    <text evidence="2">The sequence shown here is derived from an EMBL/GenBank/DDBJ whole genome shotgun (WGS) entry which is preliminary data.</text>
</comment>
<evidence type="ECO:0000256" key="1">
    <source>
        <dbReference type="SAM" id="MobiDB-lite"/>
    </source>
</evidence>
<feature type="compositionally biased region" description="Basic and acidic residues" evidence="1">
    <location>
        <begin position="260"/>
        <end position="289"/>
    </location>
</feature>
<dbReference type="Proteomes" id="UP001200313">
    <property type="component" value="Unassembled WGS sequence"/>
</dbReference>
<evidence type="ECO:0000313" key="3">
    <source>
        <dbReference type="Proteomes" id="UP001200313"/>
    </source>
</evidence>
<keyword evidence="3" id="KW-1185">Reference proteome</keyword>